<dbReference type="InterPro" id="IPR002104">
    <property type="entry name" value="Integrase_catalytic"/>
</dbReference>
<keyword evidence="4" id="KW-0233">DNA recombination</keyword>
<dbReference type="InterPro" id="IPR004107">
    <property type="entry name" value="Integrase_SAM-like_N"/>
</dbReference>
<evidence type="ECO:0000256" key="1">
    <source>
        <dbReference type="ARBA" id="ARBA00008857"/>
    </source>
</evidence>
<dbReference type="AlphaFoldDB" id="A0A1F5RY26"/>
<evidence type="ECO:0000256" key="5">
    <source>
        <dbReference type="PROSITE-ProRule" id="PRU01248"/>
    </source>
</evidence>
<dbReference type="GO" id="GO:0006310">
    <property type="term" value="P:DNA recombination"/>
    <property type="evidence" value="ECO:0007669"/>
    <property type="project" value="UniProtKB-KW"/>
</dbReference>
<dbReference type="Proteomes" id="UP000177878">
    <property type="component" value="Unassembled WGS sequence"/>
</dbReference>
<dbReference type="PANTHER" id="PTHR30349:SF64">
    <property type="entry name" value="PROPHAGE INTEGRASE INTD-RELATED"/>
    <property type="match status" value="1"/>
</dbReference>
<feature type="domain" description="Core-binding (CB)" evidence="7">
    <location>
        <begin position="59"/>
        <end position="142"/>
    </location>
</feature>
<evidence type="ECO:0000313" key="9">
    <source>
        <dbReference type="Proteomes" id="UP000177878"/>
    </source>
</evidence>
<dbReference type="InterPro" id="IPR044068">
    <property type="entry name" value="CB"/>
</dbReference>
<evidence type="ECO:0000256" key="3">
    <source>
        <dbReference type="ARBA" id="ARBA00023125"/>
    </source>
</evidence>
<evidence type="ECO:0000259" key="6">
    <source>
        <dbReference type="PROSITE" id="PS51898"/>
    </source>
</evidence>
<evidence type="ECO:0000256" key="2">
    <source>
        <dbReference type="ARBA" id="ARBA00022908"/>
    </source>
</evidence>
<keyword evidence="2" id="KW-0229">DNA integration</keyword>
<evidence type="ECO:0000313" key="8">
    <source>
        <dbReference type="EMBL" id="OGF19324.1"/>
    </source>
</evidence>
<comment type="similarity">
    <text evidence="1">Belongs to the 'phage' integrase family.</text>
</comment>
<gene>
    <name evidence="8" type="ORF">A3I35_02985</name>
</gene>
<dbReference type="EMBL" id="MFFV01000034">
    <property type="protein sequence ID" value="OGF19324.1"/>
    <property type="molecule type" value="Genomic_DNA"/>
</dbReference>
<dbReference type="PROSITE" id="PS51898">
    <property type="entry name" value="TYR_RECOMBINASE"/>
    <property type="match status" value="1"/>
</dbReference>
<dbReference type="CDD" id="cd01189">
    <property type="entry name" value="INT_ICEBs1_C_like"/>
    <property type="match status" value="1"/>
</dbReference>
<dbReference type="GO" id="GO:0003677">
    <property type="term" value="F:DNA binding"/>
    <property type="evidence" value="ECO:0007669"/>
    <property type="project" value="UniProtKB-UniRule"/>
</dbReference>
<evidence type="ECO:0008006" key="10">
    <source>
        <dbReference type="Google" id="ProtNLM"/>
    </source>
</evidence>
<evidence type="ECO:0000259" key="7">
    <source>
        <dbReference type="PROSITE" id="PS51900"/>
    </source>
</evidence>
<sequence>MSATKYRKSWWVDFRFNHQRYRKRSPENSKTGAQAYEALLRNRLAKGEDPFADDKKEVETFAEFSKVFISTYAESNNKPSEIRMKKITLKAHLIPFFGKYRLDEISSRLVEQYKFNKLGSGLARKTVNNHLAMLSKSLHIAQEWDVIDKLPAVKLLRVDPPGFDFLSPEDSELLVDSIADSQWKEMIFAALKTGLRLGELSALDWANIDFRNRVLTVKKSYVRDTMVSPKSNKYRYIPLTNELYEMLNKTKQKKGLVFPDANGNPLRPERCRRQLHRFCKQAGLRRVGWHMLRHTFASHLACKGIPIKTIQELLGHADLKVTLRYAHLGSSTLQQAIQVLDKPVELNYFGQPVPNQEQISTKITMPVDNRELAYLPNIKQKQDDSPV</sequence>
<dbReference type="Gene3D" id="1.10.150.130">
    <property type="match status" value="1"/>
</dbReference>
<dbReference type="SUPFAM" id="SSF56349">
    <property type="entry name" value="DNA breaking-rejoining enzymes"/>
    <property type="match status" value="1"/>
</dbReference>
<dbReference type="InterPro" id="IPR013762">
    <property type="entry name" value="Integrase-like_cat_sf"/>
</dbReference>
<accession>A0A1F5RY26</accession>
<comment type="caution">
    <text evidence="8">The sequence shown here is derived from an EMBL/GenBank/DDBJ whole genome shotgun (WGS) entry which is preliminary data.</text>
</comment>
<dbReference type="InterPro" id="IPR050090">
    <property type="entry name" value="Tyrosine_recombinase_XerCD"/>
</dbReference>
<organism evidence="8 9">
    <name type="scientific">Candidatus Falkowbacteria bacterium RIFCSPLOWO2_02_FULL_45_15</name>
    <dbReference type="NCBI Taxonomy" id="1797988"/>
    <lineage>
        <taxon>Bacteria</taxon>
        <taxon>Candidatus Falkowiibacteriota</taxon>
    </lineage>
</organism>
<dbReference type="GO" id="GO:0015074">
    <property type="term" value="P:DNA integration"/>
    <property type="evidence" value="ECO:0007669"/>
    <property type="project" value="UniProtKB-KW"/>
</dbReference>
<dbReference type="PANTHER" id="PTHR30349">
    <property type="entry name" value="PHAGE INTEGRASE-RELATED"/>
    <property type="match status" value="1"/>
</dbReference>
<dbReference type="PROSITE" id="PS51900">
    <property type="entry name" value="CB"/>
    <property type="match status" value="1"/>
</dbReference>
<dbReference type="Gene3D" id="1.10.443.10">
    <property type="entry name" value="Intergrase catalytic core"/>
    <property type="match status" value="1"/>
</dbReference>
<dbReference type="Pfam" id="PF00589">
    <property type="entry name" value="Phage_integrase"/>
    <property type="match status" value="1"/>
</dbReference>
<evidence type="ECO:0000256" key="4">
    <source>
        <dbReference type="ARBA" id="ARBA00023172"/>
    </source>
</evidence>
<proteinExistence type="inferred from homology"/>
<keyword evidence="3 5" id="KW-0238">DNA-binding</keyword>
<dbReference type="InterPro" id="IPR011010">
    <property type="entry name" value="DNA_brk_join_enz"/>
</dbReference>
<dbReference type="STRING" id="1797988.A3I35_02985"/>
<dbReference type="InterPro" id="IPR010998">
    <property type="entry name" value="Integrase_recombinase_N"/>
</dbReference>
<feature type="domain" description="Tyr recombinase" evidence="6">
    <location>
        <begin position="161"/>
        <end position="338"/>
    </location>
</feature>
<protein>
    <recommendedName>
        <fullName evidence="10">Tyr recombinase domain-containing protein</fullName>
    </recommendedName>
</protein>
<reference evidence="8 9" key="1">
    <citation type="journal article" date="2016" name="Nat. Commun.">
        <title>Thousands of microbial genomes shed light on interconnected biogeochemical processes in an aquifer system.</title>
        <authorList>
            <person name="Anantharaman K."/>
            <person name="Brown C.T."/>
            <person name="Hug L.A."/>
            <person name="Sharon I."/>
            <person name="Castelle C.J."/>
            <person name="Probst A.J."/>
            <person name="Thomas B.C."/>
            <person name="Singh A."/>
            <person name="Wilkins M.J."/>
            <person name="Karaoz U."/>
            <person name="Brodie E.L."/>
            <person name="Williams K.H."/>
            <person name="Hubbard S.S."/>
            <person name="Banfield J.F."/>
        </authorList>
    </citation>
    <scope>NUCLEOTIDE SEQUENCE [LARGE SCALE GENOMIC DNA]</scope>
</reference>
<dbReference type="Pfam" id="PF14659">
    <property type="entry name" value="Phage_int_SAM_3"/>
    <property type="match status" value="1"/>
</dbReference>
<name>A0A1F5RY26_9BACT</name>